<dbReference type="Pfam" id="PF06356">
    <property type="entry name" value="DUF1064"/>
    <property type="match status" value="1"/>
</dbReference>
<organism evidence="1 2">
    <name type="scientific">Agitococcus lubricus</name>
    <dbReference type="NCBI Taxonomy" id="1077255"/>
    <lineage>
        <taxon>Bacteria</taxon>
        <taxon>Pseudomonadati</taxon>
        <taxon>Pseudomonadota</taxon>
        <taxon>Gammaproteobacteria</taxon>
        <taxon>Moraxellales</taxon>
        <taxon>Moraxellaceae</taxon>
        <taxon>Agitococcus</taxon>
    </lineage>
</organism>
<dbReference type="RefSeq" id="WP_107866939.1">
    <property type="nucleotide sequence ID" value="NZ_QAON01000024.1"/>
</dbReference>
<evidence type="ECO:0000313" key="2">
    <source>
        <dbReference type="Proteomes" id="UP000244223"/>
    </source>
</evidence>
<sequence>MPPKKKDNGFADFGGFGNIFDQKSKNKFGNKKVEVNGMTFDSEGEYIHFCRLKLLERAGQIRNLKHHVTFELIPSQVICGKRERSTSYEADFVYEQAPDWKTVIEDFKGYRTAEYILKRKMMKFLLGLEVVEVKAK</sequence>
<dbReference type="AlphaFoldDB" id="A0A2T5ITF9"/>
<reference evidence="1 2" key="1">
    <citation type="submission" date="2018-04" db="EMBL/GenBank/DDBJ databases">
        <title>Genomic Encyclopedia of Archaeal and Bacterial Type Strains, Phase II (KMG-II): from individual species to whole genera.</title>
        <authorList>
            <person name="Goeker M."/>
        </authorList>
    </citation>
    <scope>NUCLEOTIDE SEQUENCE [LARGE SCALE GENOMIC DNA]</scope>
    <source>
        <strain evidence="1 2">DSM 5822</strain>
    </source>
</reference>
<keyword evidence="2" id="KW-1185">Reference proteome</keyword>
<evidence type="ECO:0000313" key="1">
    <source>
        <dbReference type="EMBL" id="PTQ87101.1"/>
    </source>
</evidence>
<dbReference type="EMBL" id="QAON01000024">
    <property type="protein sequence ID" value="PTQ87101.1"/>
    <property type="molecule type" value="Genomic_DNA"/>
</dbReference>
<protein>
    <submittedName>
        <fullName evidence="1">Uncharacterized protein DUF1064</fullName>
    </submittedName>
</protein>
<comment type="caution">
    <text evidence="1">The sequence shown here is derived from an EMBL/GenBank/DDBJ whole genome shotgun (WGS) entry which is preliminary data.</text>
</comment>
<proteinExistence type="predicted"/>
<dbReference type="Proteomes" id="UP000244223">
    <property type="component" value="Unassembled WGS sequence"/>
</dbReference>
<dbReference type="OrthoDB" id="1853564at2"/>
<dbReference type="InterPro" id="IPR009414">
    <property type="entry name" value="DUF1064"/>
</dbReference>
<gene>
    <name evidence="1" type="ORF">C8N29_12423</name>
</gene>
<name>A0A2T5ITF9_9GAMM</name>
<accession>A0A2T5ITF9</accession>